<gene>
    <name evidence="3" type="ORF">BJX63DRAFT_438159</name>
</gene>
<dbReference type="Pfam" id="PF17111">
    <property type="entry name" value="PigL_N"/>
    <property type="match status" value="1"/>
</dbReference>
<sequence>MESPPSLDSDLPTLSIFALEASIALYSTTKRYQLPPKNARDLSKDIETLIDSLSPLREVISTFADTDFAVLKFPLLRCGTACNEFEQEIQKCLPFSDDGNSDHRGWAKLKYIGGGINDFKDLLSGYGSTFRLALADVHLRSQSSLDVDNLKDHKDQIKIAKADLELHLGGFDEMAELILDTDASGLQQHQEQRRSMEMCLHICTQLSDNADELEAKQKEAGCWDPATRSNRHRNENTSNIDITSTGDAVVFMVSTDGSVINGNVRATGWRTRHVGGHLNDASVRQISRDFTTMNTHCPGNKATHTQSDASSTAENKSVKFLERYGPGLTTSQSSRT</sequence>
<reference evidence="3 4" key="1">
    <citation type="submission" date="2024-07" db="EMBL/GenBank/DDBJ databases">
        <title>Section-level genome sequencing and comparative genomics of Aspergillus sections Usti and Cavernicolus.</title>
        <authorList>
            <consortium name="Lawrence Berkeley National Laboratory"/>
            <person name="Nybo J.L."/>
            <person name="Vesth T.C."/>
            <person name="Theobald S."/>
            <person name="Frisvad J.C."/>
            <person name="Larsen T.O."/>
            <person name="Kjaerboelling I."/>
            <person name="Rothschild-Mancinelli K."/>
            <person name="Lyhne E.K."/>
            <person name="Kogle M.E."/>
            <person name="Barry K."/>
            <person name="Clum A."/>
            <person name="Na H."/>
            <person name="Ledsgaard L."/>
            <person name="Lin J."/>
            <person name="Lipzen A."/>
            <person name="Kuo A."/>
            <person name="Riley R."/>
            <person name="Mondo S."/>
            <person name="Labutti K."/>
            <person name="Haridas S."/>
            <person name="Pangalinan J."/>
            <person name="Salamov A.A."/>
            <person name="Simmons B.A."/>
            <person name="Magnuson J.K."/>
            <person name="Chen J."/>
            <person name="Drula E."/>
            <person name="Henrissat B."/>
            <person name="Wiebenga A."/>
            <person name="Lubbers R.J."/>
            <person name="Gomes A.C."/>
            <person name="Makela M.R."/>
            <person name="Stajich J."/>
            <person name="Grigoriev I.V."/>
            <person name="Mortensen U.H."/>
            <person name="De Vries R.P."/>
            <person name="Baker S.E."/>
            <person name="Andersen M.R."/>
        </authorList>
    </citation>
    <scope>NUCLEOTIDE SEQUENCE [LARGE SCALE GENOMIC DNA]</scope>
    <source>
        <strain evidence="3 4">CBS 588.65</strain>
    </source>
</reference>
<evidence type="ECO:0000259" key="2">
    <source>
        <dbReference type="Pfam" id="PF17111"/>
    </source>
</evidence>
<feature type="compositionally biased region" description="Polar residues" evidence="1">
    <location>
        <begin position="294"/>
        <end position="315"/>
    </location>
</feature>
<dbReference type="Proteomes" id="UP001610334">
    <property type="component" value="Unassembled WGS sequence"/>
</dbReference>
<accession>A0ABR4GSX1</accession>
<proteinExistence type="predicted"/>
<evidence type="ECO:0000256" key="1">
    <source>
        <dbReference type="SAM" id="MobiDB-lite"/>
    </source>
</evidence>
<name>A0ABR4GSX1_9EURO</name>
<evidence type="ECO:0000313" key="3">
    <source>
        <dbReference type="EMBL" id="KAL2802137.1"/>
    </source>
</evidence>
<protein>
    <recommendedName>
        <fullName evidence="2">Azaphilone pigments biosynthesis cluster protein L N-terminal domain-containing protein</fullName>
    </recommendedName>
</protein>
<comment type="caution">
    <text evidence="3">The sequence shown here is derived from an EMBL/GenBank/DDBJ whole genome shotgun (WGS) entry which is preliminary data.</text>
</comment>
<organism evidence="3 4">
    <name type="scientific">Aspergillus granulosus</name>
    <dbReference type="NCBI Taxonomy" id="176169"/>
    <lineage>
        <taxon>Eukaryota</taxon>
        <taxon>Fungi</taxon>
        <taxon>Dikarya</taxon>
        <taxon>Ascomycota</taxon>
        <taxon>Pezizomycotina</taxon>
        <taxon>Eurotiomycetes</taxon>
        <taxon>Eurotiomycetidae</taxon>
        <taxon>Eurotiales</taxon>
        <taxon>Aspergillaceae</taxon>
        <taxon>Aspergillus</taxon>
        <taxon>Aspergillus subgen. Nidulantes</taxon>
    </lineage>
</organism>
<dbReference type="InterPro" id="IPR031348">
    <property type="entry name" value="PigL_N"/>
</dbReference>
<feature type="domain" description="Azaphilone pigments biosynthesis cluster protein L N-terminal" evidence="2">
    <location>
        <begin position="6"/>
        <end position="204"/>
    </location>
</feature>
<evidence type="ECO:0000313" key="4">
    <source>
        <dbReference type="Proteomes" id="UP001610334"/>
    </source>
</evidence>
<keyword evidence="4" id="KW-1185">Reference proteome</keyword>
<feature type="region of interest" description="Disordered" evidence="1">
    <location>
        <begin position="294"/>
        <end position="336"/>
    </location>
</feature>
<dbReference type="EMBL" id="JBFXLT010000206">
    <property type="protein sequence ID" value="KAL2802137.1"/>
    <property type="molecule type" value="Genomic_DNA"/>
</dbReference>